<protein>
    <submittedName>
        <fullName evidence="9">ABC transporter permease</fullName>
    </submittedName>
</protein>
<dbReference type="Proteomes" id="UP000319792">
    <property type="component" value="Unassembled WGS sequence"/>
</dbReference>
<feature type="transmembrane region" description="Helical" evidence="7">
    <location>
        <begin position="151"/>
        <end position="170"/>
    </location>
</feature>
<feature type="transmembrane region" description="Helical" evidence="7">
    <location>
        <begin position="191"/>
        <end position="220"/>
    </location>
</feature>
<dbReference type="Gene3D" id="1.10.3720.10">
    <property type="entry name" value="MetI-like"/>
    <property type="match status" value="1"/>
</dbReference>
<evidence type="ECO:0000313" key="10">
    <source>
        <dbReference type="Proteomes" id="UP000319792"/>
    </source>
</evidence>
<comment type="caution">
    <text evidence="9">The sequence shown here is derived from an EMBL/GenBank/DDBJ whole genome shotgun (WGS) entry which is preliminary data.</text>
</comment>
<comment type="similarity">
    <text evidence="7">Belongs to the binding-protein-dependent transport system permease family.</text>
</comment>
<dbReference type="InterPro" id="IPR035906">
    <property type="entry name" value="MetI-like_sf"/>
</dbReference>
<dbReference type="SUPFAM" id="SSF161098">
    <property type="entry name" value="MetI-like"/>
    <property type="match status" value="1"/>
</dbReference>
<dbReference type="GO" id="GO:0005886">
    <property type="term" value="C:plasma membrane"/>
    <property type="evidence" value="ECO:0007669"/>
    <property type="project" value="UniProtKB-SubCell"/>
</dbReference>
<keyword evidence="3" id="KW-1003">Cell membrane</keyword>
<gene>
    <name evidence="9" type="ORF">FK268_22355</name>
</gene>
<feature type="domain" description="ABC transmembrane type-1" evidence="8">
    <location>
        <begin position="85"/>
        <end position="265"/>
    </location>
</feature>
<evidence type="ECO:0000256" key="2">
    <source>
        <dbReference type="ARBA" id="ARBA00022448"/>
    </source>
</evidence>
<dbReference type="GO" id="GO:0042918">
    <property type="term" value="P:alkanesulfonate transmembrane transport"/>
    <property type="evidence" value="ECO:0007669"/>
    <property type="project" value="UniProtKB-ARBA"/>
</dbReference>
<name>A0A5C5RHS1_9ACTN</name>
<dbReference type="PANTHER" id="PTHR30151:SF38">
    <property type="entry name" value="ALIPHATIC SULFONATES TRANSPORT PERMEASE PROTEIN SSUC-RELATED"/>
    <property type="match status" value="1"/>
</dbReference>
<dbReference type="Pfam" id="PF00528">
    <property type="entry name" value="BPD_transp_1"/>
    <property type="match status" value="1"/>
</dbReference>
<reference evidence="9 10" key="1">
    <citation type="submission" date="2019-06" db="EMBL/GenBank/DDBJ databases">
        <authorList>
            <person name="Teng J.L.L."/>
            <person name="Lee H.H."/>
            <person name="Lau S.K.P."/>
            <person name="Woo P.C.Y."/>
        </authorList>
    </citation>
    <scope>NUCLEOTIDE SEQUENCE [LARGE SCALE GENOMIC DNA]</scope>
    <source>
        <strain evidence="9 10">HKU70</strain>
    </source>
</reference>
<evidence type="ECO:0000259" key="8">
    <source>
        <dbReference type="PROSITE" id="PS50928"/>
    </source>
</evidence>
<keyword evidence="2 7" id="KW-0813">Transport</keyword>
<proteinExistence type="inferred from homology"/>
<keyword evidence="5 7" id="KW-1133">Transmembrane helix</keyword>
<dbReference type="FunFam" id="1.10.3720.10:FF:000003">
    <property type="entry name" value="Aliphatic sulfonate ABC transporter permease"/>
    <property type="match status" value="1"/>
</dbReference>
<keyword evidence="10" id="KW-1185">Reference proteome</keyword>
<evidence type="ECO:0000256" key="4">
    <source>
        <dbReference type="ARBA" id="ARBA00022692"/>
    </source>
</evidence>
<dbReference type="OrthoDB" id="9796361at2"/>
<dbReference type="CDD" id="cd06261">
    <property type="entry name" value="TM_PBP2"/>
    <property type="match status" value="1"/>
</dbReference>
<feature type="transmembrane region" description="Helical" evidence="7">
    <location>
        <begin position="31"/>
        <end position="50"/>
    </location>
</feature>
<dbReference type="PANTHER" id="PTHR30151">
    <property type="entry name" value="ALKANE SULFONATE ABC TRANSPORTER-RELATED, MEMBRANE SUBUNIT"/>
    <property type="match status" value="1"/>
</dbReference>
<comment type="subcellular location">
    <subcellularLocation>
        <location evidence="1 7">Cell membrane</location>
        <topology evidence="1 7">Multi-pass membrane protein</topology>
    </subcellularLocation>
</comment>
<keyword evidence="6 7" id="KW-0472">Membrane</keyword>
<evidence type="ECO:0000256" key="7">
    <source>
        <dbReference type="RuleBase" id="RU363032"/>
    </source>
</evidence>
<dbReference type="AlphaFoldDB" id="A0A5C5RHS1"/>
<feature type="transmembrane region" description="Helical" evidence="7">
    <location>
        <begin position="92"/>
        <end position="114"/>
    </location>
</feature>
<reference evidence="9 10" key="2">
    <citation type="submission" date="2019-08" db="EMBL/GenBank/DDBJ databases">
        <title>Tsukamurella conjunctivitidis sp. nov., Tsukamurella assacharolytica sp. nov. and Tsukamurella sputae sp. nov. isolated from patients with conjunctivitis, bacteraemia (lymphoma) and respiratory infection (sputum) in Hong Kong.</title>
        <authorList>
            <person name="Fok K.M.N."/>
            <person name="Fong J.Y.H."/>
        </authorList>
    </citation>
    <scope>NUCLEOTIDE SEQUENCE [LARGE SCALE GENOMIC DNA]</scope>
    <source>
        <strain evidence="9 10">HKU70</strain>
    </source>
</reference>
<evidence type="ECO:0000256" key="1">
    <source>
        <dbReference type="ARBA" id="ARBA00004651"/>
    </source>
</evidence>
<keyword evidence="4 7" id="KW-0812">Transmembrane</keyword>
<evidence type="ECO:0000256" key="3">
    <source>
        <dbReference type="ARBA" id="ARBA00022475"/>
    </source>
</evidence>
<organism evidence="9 10">
    <name type="scientific">Tsukamurella sputi</name>
    <dbReference type="NCBI Taxonomy" id="2591848"/>
    <lineage>
        <taxon>Bacteria</taxon>
        <taxon>Bacillati</taxon>
        <taxon>Actinomycetota</taxon>
        <taxon>Actinomycetes</taxon>
        <taxon>Mycobacteriales</taxon>
        <taxon>Tsukamurellaceae</taxon>
        <taxon>Tsukamurella</taxon>
    </lineage>
</organism>
<accession>A0A5C5RHS1</accession>
<dbReference type="PROSITE" id="PS50928">
    <property type="entry name" value="ABC_TM1"/>
    <property type="match status" value="1"/>
</dbReference>
<sequence>MAVLDLRRQASTVPDALMVPDVRSSRPRSRALSIALRFLVPVLLVLAWWAGSASGALRPEVLASPGQVGSAFVELARTGQLLDFSVASFRRAAAGVLLGVGVGLTLGVLSGLSALGEELVDSTMQIVRAVPFLALVPLFIAWFGIDDAFKVLLIAVATVAPMYAYTYLGVRNIDRKTVEAAREFGLTGPRLVAEVVIPAALPAILMALRICLAISITGLIAAEQVGTKEGIGYLVTLAQEYNRTDYMVLCVVLYGALGLIFDAIVRVAERYGTPWRRQVAFR</sequence>
<feature type="transmembrane region" description="Helical" evidence="7">
    <location>
        <begin position="126"/>
        <end position="145"/>
    </location>
</feature>
<evidence type="ECO:0000313" key="9">
    <source>
        <dbReference type="EMBL" id="TWS21933.1"/>
    </source>
</evidence>
<dbReference type="EMBL" id="VIGV01000014">
    <property type="protein sequence ID" value="TWS21933.1"/>
    <property type="molecule type" value="Genomic_DNA"/>
</dbReference>
<dbReference type="InterPro" id="IPR000515">
    <property type="entry name" value="MetI-like"/>
</dbReference>
<evidence type="ECO:0000256" key="5">
    <source>
        <dbReference type="ARBA" id="ARBA00022989"/>
    </source>
</evidence>
<evidence type="ECO:0000256" key="6">
    <source>
        <dbReference type="ARBA" id="ARBA00023136"/>
    </source>
</evidence>
<feature type="transmembrane region" description="Helical" evidence="7">
    <location>
        <begin position="246"/>
        <end position="268"/>
    </location>
</feature>